<reference evidence="3" key="1">
    <citation type="journal article" date="2019" name="Int. J. Syst. Evol. Microbiol.">
        <title>The Global Catalogue of Microorganisms (GCM) 10K type strain sequencing project: providing services to taxonomists for standard genome sequencing and annotation.</title>
        <authorList>
            <consortium name="The Broad Institute Genomics Platform"/>
            <consortium name="The Broad Institute Genome Sequencing Center for Infectious Disease"/>
            <person name="Wu L."/>
            <person name="Ma J."/>
        </authorList>
    </citation>
    <scope>NUCLEOTIDE SEQUENCE [LARGE SCALE GENOMIC DNA]</scope>
    <source>
        <strain evidence="3">CCUG 50353</strain>
    </source>
</reference>
<evidence type="ECO:0008006" key="4">
    <source>
        <dbReference type="Google" id="ProtNLM"/>
    </source>
</evidence>
<evidence type="ECO:0000313" key="2">
    <source>
        <dbReference type="EMBL" id="MFC4356300.1"/>
    </source>
</evidence>
<dbReference type="RefSeq" id="WP_378142875.1">
    <property type="nucleotide sequence ID" value="NZ_JBHSEF010000029.1"/>
</dbReference>
<proteinExistence type="predicted"/>
<sequence length="186" mass="21887">MKKSIQQFVGEEPLYSERMKREIMQKVRVKKRKPVWMRREFAVPVLVFLLLIGGSVLFYEMLSGSTPVQQPIVVEEPSEQQQLQETFNLTMRLIDAMLTKDFAYLESVVGPDVTIDYENEMLIYDDWGYQAFIDSFDYENFEYRGFMVEGDSLFLILGVYNVSYEFQFVRDPDSEEGYLLKSLLTN</sequence>
<dbReference type="Proteomes" id="UP001595733">
    <property type="component" value="Unassembled WGS sequence"/>
</dbReference>
<keyword evidence="1" id="KW-0812">Transmembrane</keyword>
<name>A0ABV8UY68_9BACL</name>
<accession>A0ABV8UY68</accession>
<keyword evidence="1" id="KW-0472">Membrane</keyword>
<protein>
    <recommendedName>
        <fullName evidence="4">DUF4367 domain-containing protein</fullName>
    </recommendedName>
</protein>
<keyword evidence="3" id="KW-1185">Reference proteome</keyword>
<dbReference type="EMBL" id="JBHSEF010000029">
    <property type="protein sequence ID" value="MFC4356300.1"/>
    <property type="molecule type" value="Genomic_DNA"/>
</dbReference>
<organism evidence="2 3">
    <name type="scientific">Chryseomicrobium palamuruense</name>
    <dbReference type="NCBI Taxonomy" id="682973"/>
    <lineage>
        <taxon>Bacteria</taxon>
        <taxon>Bacillati</taxon>
        <taxon>Bacillota</taxon>
        <taxon>Bacilli</taxon>
        <taxon>Bacillales</taxon>
        <taxon>Caryophanaceae</taxon>
        <taxon>Chryseomicrobium</taxon>
    </lineage>
</organism>
<keyword evidence="1" id="KW-1133">Transmembrane helix</keyword>
<gene>
    <name evidence="2" type="ORF">ACFO0S_14660</name>
</gene>
<evidence type="ECO:0000256" key="1">
    <source>
        <dbReference type="SAM" id="Phobius"/>
    </source>
</evidence>
<evidence type="ECO:0000313" key="3">
    <source>
        <dbReference type="Proteomes" id="UP001595733"/>
    </source>
</evidence>
<feature type="transmembrane region" description="Helical" evidence="1">
    <location>
        <begin position="41"/>
        <end position="62"/>
    </location>
</feature>
<comment type="caution">
    <text evidence="2">The sequence shown here is derived from an EMBL/GenBank/DDBJ whole genome shotgun (WGS) entry which is preliminary data.</text>
</comment>